<feature type="transmembrane region" description="Helical" evidence="1">
    <location>
        <begin position="47"/>
        <end position="68"/>
    </location>
</feature>
<keyword evidence="1" id="KW-0812">Transmembrane</keyword>
<dbReference type="OrthoDB" id="9890230at2"/>
<dbReference type="AlphaFoldDB" id="A0A066S1H7"/>
<keyword evidence="3" id="KW-1185">Reference proteome</keyword>
<keyword evidence="1" id="KW-0472">Membrane</keyword>
<feature type="transmembrane region" description="Helical" evidence="1">
    <location>
        <begin position="7"/>
        <end position="27"/>
    </location>
</feature>
<feature type="transmembrane region" description="Helical" evidence="1">
    <location>
        <begin position="75"/>
        <end position="95"/>
    </location>
</feature>
<evidence type="ECO:0000256" key="1">
    <source>
        <dbReference type="SAM" id="Phobius"/>
    </source>
</evidence>
<sequence length="96" mass="10831">MWYKIEVAGLTLGLSGVGILLTVIFFWERIPDEIRQYFYGGEPGVFITGVLVVVGLFSILLFIANLIFKRFYLWWLRLFGVIALFLGILVIGASGI</sequence>
<dbReference type="Proteomes" id="UP000027192">
    <property type="component" value="Unassembled WGS sequence"/>
</dbReference>
<protein>
    <submittedName>
        <fullName evidence="2">Uncharacterized protein</fullName>
    </submittedName>
</protein>
<gene>
    <name evidence="2" type="ORF">EA58_01150</name>
</gene>
<organism evidence="2 3">
    <name type="scientific">Photobacterium galatheae</name>
    <dbReference type="NCBI Taxonomy" id="1654360"/>
    <lineage>
        <taxon>Bacteria</taxon>
        <taxon>Pseudomonadati</taxon>
        <taxon>Pseudomonadota</taxon>
        <taxon>Gammaproteobacteria</taxon>
        <taxon>Vibrionales</taxon>
        <taxon>Vibrionaceae</taxon>
        <taxon>Photobacterium</taxon>
    </lineage>
</organism>
<dbReference type="RefSeq" id="WP_036747860.1">
    <property type="nucleotide sequence ID" value="NZ_JAGSGC010000001.1"/>
</dbReference>
<evidence type="ECO:0000313" key="3">
    <source>
        <dbReference type="Proteomes" id="UP000027192"/>
    </source>
</evidence>
<accession>A0A066S1H7</accession>
<comment type="caution">
    <text evidence="2">The sequence shown here is derived from an EMBL/GenBank/DDBJ whole genome shotgun (WGS) entry which is preliminary data.</text>
</comment>
<dbReference type="EMBL" id="JMIB01000002">
    <property type="protein sequence ID" value="KDM93498.1"/>
    <property type="molecule type" value="Genomic_DNA"/>
</dbReference>
<proteinExistence type="predicted"/>
<evidence type="ECO:0000313" key="2">
    <source>
        <dbReference type="EMBL" id="KDM93498.1"/>
    </source>
</evidence>
<name>A0A066S1H7_9GAMM</name>
<reference evidence="2 3" key="1">
    <citation type="submission" date="2014-04" db="EMBL/GenBank/DDBJ databases">
        <title>Draft genome sequence of Photobacterium halotolerans S2753: a solonamide, ngercheumicin and holomycin producer.</title>
        <authorList>
            <person name="Machado H.R."/>
            <person name="Gram L."/>
        </authorList>
    </citation>
    <scope>NUCLEOTIDE SEQUENCE [LARGE SCALE GENOMIC DNA]</scope>
    <source>
        <strain evidence="2 3">S2753</strain>
    </source>
</reference>
<keyword evidence="1" id="KW-1133">Transmembrane helix</keyword>